<sequence length="385" mass="44450">MYFSTLIGLNKTLNKTQIKKLTIIVYMSAQDTQCACSSCGKTFTCRRNLDKHIEKNACKQYSNYCKFCRKGFTTETSMYRHMRSSCKIKKEDDVERDKIYEKLIAMEEQVEKVTKENAKMAKENAKIVKENKHLTRMIKSIETAPMVKGDHNNVNINTGTVNNTNNIILVGYGKEDLSKLDKAEILKALQNGYYSTVKLTEAVHFNPKYPEYHNVYISNMKDKYAMMHDGKRWTLTMKEDLINQIYEDKKNYIEENLEDFIDSLTPSRKRALERWLDTDDDDKKIKEIKDSIKLLLYNSRHLPLKYLEEETGIKGDDKADEKTDDRTDDTCENVVKMIKRSGRVSKQIEVGNTSITSSTTSTVKGGREIVKVVRKGLVSKGKLTK</sequence>
<dbReference type="InterPro" id="IPR013087">
    <property type="entry name" value="Znf_C2H2_type"/>
</dbReference>
<evidence type="ECO:0000256" key="2">
    <source>
        <dbReference type="SAM" id="Coils"/>
    </source>
</evidence>
<evidence type="ECO:0000313" key="5">
    <source>
        <dbReference type="Proteomes" id="UP000594342"/>
    </source>
</evidence>
<protein>
    <recommendedName>
        <fullName evidence="3">C2H2-type domain-containing protein</fullName>
    </recommendedName>
</protein>
<name>A0A5K0U8Q3_9VIRU</name>
<organism evidence="4 5">
    <name type="scientific">Yasminevirus sp. GU-2018</name>
    <dbReference type="NCBI Taxonomy" id="2420051"/>
    <lineage>
        <taxon>Viruses</taxon>
        <taxon>Varidnaviria</taxon>
        <taxon>Bamfordvirae</taxon>
        <taxon>Nucleocytoviricota</taxon>
        <taxon>Megaviricetes</taxon>
        <taxon>Imitervirales</taxon>
        <taxon>Mimiviridae</taxon>
        <taxon>Klosneuvirinae</taxon>
        <taxon>Yasminevirus</taxon>
        <taxon>Yasminevirus saudimassiliense</taxon>
    </lineage>
</organism>
<dbReference type="Gene3D" id="3.30.160.60">
    <property type="entry name" value="Classic Zinc Finger"/>
    <property type="match status" value="1"/>
</dbReference>
<evidence type="ECO:0000256" key="1">
    <source>
        <dbReference type="PROSITE-ProRule" id="PRU00042"/>
    </source>
</evidence>
<evidence type="ECO:0000313" key="4">
    <source>
        <dbReference type="EMBL" id="VBB17911.1"/>
    </source>
</evidence>
<dbReference type="Proteomes" id="UP000594342">
    <property type="component" value="Unassembled WGS sequence"/>
</dbReference>
<gene>
    <name evidence="4" type="ORF">YASMINEVIRUS_374</name>
</gene>
<dbReference type="PROSITE" id="PS50157">
    <property type="entry name" value="ZINC_FINGER_C2H2_2"/>
    <property type="match status" value="1"/>
</dbReference>
<dbReference type="SUPFAM" id="SSF57667">
    <property type="entry name" value="beta-beta-alpha zinc fingers"/>
    <property type="match status" value="1"/>
</dbReference>
<proteinExistence type="predicted"/>
<feature type="coiled-coil region" evidence="2">
    <location>
        <begin position="96"/>
        <end position="130"/>
    </location>
</feature>
<dbReference type="InterPro" id="IPR036236">
    <property type="entry name" value="Znf_C2H2_sf"/>
</dbReference>
<dbReference type="GO" id="GO:0008270">
    <property type="term" value="F:zinc ion binding"/>
    <property type="evidence" value="ECO:0007669"/>
    <property type="project" value="UniProtKB-KW"/>
</dbReference>
<reference evidence="4 5" key="1">
    <citation type="submission" date="2018-10" db="EMBL/GenBank/DDBJ databases">
        <authorList>
            <consortium name="IHU Genomes"/>
        </authorList>
    </citation>
    <scope>NUCLEOTIDE SEQUENCE [LARGE SCALE GENOMIC DNA]</scope>
    <source>
        <strain evidence="4 5">A1</strain>
    </source>
</reference>
<evidence type="ECO:0000259" key="3">
    <source>
        <dbReference type="PROSITE" id="PS50157"/>
    </source>
</evidence>
<dbReference type="EMBL" id="UPSH01000001">
    <property type="protein sequence ID" value="VBB17911.1"/>
    <property type="molecule type" value="Genomic_DNA"/>
</dbReference>
<keyword evidence="1" id="KW-0862">Zinc</keyword>
<comment type="caution">
    <text evidence="4">The sequence shown here is derived from an EMBL/GenBank/DDBJ whole genome shotgun (WGS) entry which is preliminary data.</text>
</comment>
<keyword evidence="5" id="KW-1185">Reference proteome</keyword>
<keyword evidence="1" id="KW-0479">Metal-binding</keyword>
<keyword evidence="1" id="KW-0863">Zinc-finger</keyword>
<feature type="domain" description="C2H2-type" evidence="3">
    <location>
        <begin position="34"/>
        <end position="61"/>
    </location>
</feature>
<accession>A0A5K0U8Q3</accession>
<keyword evidence="2" id="KW-0175">Coiled coil</keyword>